<proteinExistence type="predicted"/>
<dbReference type="AlphaFoldDB" id="F4PMT2"/>
<dbReference type="InterPro" id="IPR050236">
    <property type="entry name" value="Ser_Thr_kinase_AGC"/>
</dbReference>
<feature type="compositionally biased region" description="Polar residues" evidence="11">
    <location>
        <begin position="66"/>
        <end position="78"/>
    </location>
</feature>
<evidence type="ECO:0000256" key="7">
    <source>
        <dbReference type="ARBA" id="ARBA00022840"/>
    </source>
</evidence>
<evidence type="ECO:0000259" key="12">
    <source>
        <dbReference type="PROSITE" id="PS50011"/>
    </source>
</evidence>
<dbReference type="RefSeq" id="XP_004361527.1">
    <property type="nucleotide sequence ID" value="XM_004361470.1"/>
</dbReference>
<dbReference type="InterPro" id="IPR000719">
    <property type="entry name" value="Prot_kinase_dom"/>
</dbReference>
<dbReference type="InterPro" id="IPR011009">
    <property type="entry name" value="Kinase-like_dom_sf"/>
</dbReference>
<dbReference type="OMA" id="EWANQRT"/>
<dbReference type="EMBL" id="GL883008">
    <property type="protein sequence ID" value="EGG23676.1"/>
    <property type="molecule type" value="Genomic_DNA"/>
</dbReference>
<feature type="compositionally biased region" description="Low complexity" evidence="11">
    <location>
        <begin position="283"/>
        <end position="318"/>
    </location>
</feature>
<feature type="domain" description="Protein kinase" evidence="12">
    <location>
        <begin position="563"/>
        <end position="860"/>
    </location>
</feature>
<evidence type="ECO:0000256" key="8">
    <source>
        <dbReference type="ARBA" id="ARBA00047899"/>
    </source>
</evidence>
<evidence type="ECO:0000256" key="2">
    <source>
        <dbReference type="ARBA" id="ARBA00022527"/>
    </source>
</evidence>
<evidence type="ECO:0000256" key="11">
    <source>
        <dbReference type="SAM" id="MobiDB-lite"/>
    </source>
</evidence>
<dbReference type="PROSITE" id="PS00107">
    <property type="entry name" value="PROTEIN_KINASE_ATP"/>
    <property type="match status" value="1"/>
</dbReference>
<dbReference type="FunFam" id="1.10.510.10:FF:000024">
    <property type="entry name" value="Probable serine/threonine-protein kinase cot-1"/>
    <property type="match status" value="1"/>
</dbReference>
<dbReference type="GeneID" id="14874903"/>
<dbReference type="InterPro" id="IPR000961">
    <property type="entry name" value="AGC-kinase_C"/>
</dbReference>
<name>F4PMT2_CACFS</name>
<organism evidence="14 15">
    <name type="scientific">Cavenderia fasciculata</name>
    <name type="common">Slime mold</name>
    <name type="synonym">Dictyostelium fasciculatum</name>
    <dbReference type="NCBI Taxonomy" id="261658"/>
    <lineage>
        <taxon>Eukaryota</taxon>
        <taxon>Amoebozoa</taxon>
        <taxon>Evosea</taxon>
        <taxon>Eumycetozoa</taxon>
        <taxon>Dictyostelia</taxon>
        <taxon>Acytosteliales</taxon>
        <taxon>Cavenderiaceae</taxon>
        <taxon>Cavenderia</taxon>
    </lineage>
</organism>
<feature type="domain" description="AGC-kinase C-terminal" evidence="13">
    <location>
        <begin position="863"/>
        <end position="935"/>
    </location>
</feature>
<feature type="compositionally biased region" description="Low complexity" evidence="11">
    <location>
        <begin position="1"/>
        <end position="18"/>
    </location>
</feature>
<dbReference type="Pfam" id="PF00069">
    <property type="entry name" value="Pkinase"/>
    <property type="match status" value="1"/>
</dbReference>
<dbReference type="OrthoDB" id="3638488at2759"/>
<dbReference type="PROSITE" id="PS50011">
    <property type="entry name" value="PROTEIN_KINASE_DOM"/>
    <property type="match status" value="1"/>
</dbReference>
<gene>
    <name evidence="14" type="primary">ndrC</name>
    <name evidence="14" type="ORF">DFA_05810</name>
</gene>
<accession>F4PMT2</accession>
<reference evidence="15" key="1">
    <citation type="journal article" date="2011" name="Genome Res.">
        <title>Phylogeny-wide analysis of social amoeba genomes highlights ancient origins for complex intercellular communication.</title>
        <authorList>
            <person name="Heidel A.J."/>
            <person name="Lawal H.M."/>
            <person name="Felder M."/>
            <person name="Schilde C."/>
            <person name="Helps N.R."/>
            <person name="Tunggal B."/>
            <person name="Rivero F."/>
            <person name="John U."/>
            <person name="Schleicher M."/>
            <person name="Eichinger L."/>
            <person name="Platzer M."/>
            <person name="Noegel A.A."/>
            <person name="Schaap P."/>
            <person name="Gloeckner G."/>
        </authorList>
    </citation>
    <scope>NUCLEOTIDE SEQUENCE [LARGE SCALE GENOMIC DNA]</scope>
    <source>
        <strain evidence="15">SH3</strain>
    </source>
</reference>
<keyword evidence="15" id="KW-1185">Reference proteome</keyword>
<dbReference type="InterPro" id="IPR008271">
    <property type="entry name" value="Ser/Thr_kinase_AS"/>
</dbReference>
<dbReference type="EC" id="2.7.11.1" evidence="1"/>
<keyword evidence="6" id="KW-0418">Kinase</keyword>
<comment type="catalytic activity">
    <reaction evidence="8">
        <text>L-threonyl-[protein] + ATP = O-phospho-L-threonyl-[protein] + ADP + H(+)</text>
        <dbReference type="Rhea" id="RHEA:46608"/>
        <dbReference type="Rhea" id="RHEA-COMP:11060"/>
        <dbReference type="Rhea" id="RHEA-COMP:11605"/>
        <dbReference type="ChEBI" id="CHEBI:15378"/>
        <dbReference type="ChEBI" id="CHEBI:30013"/>
        <dbReference type="ChEBI" id="CHEBI:30616"/>
        <dbReference type="ChEBI" id="CHEBI:61977"/>
        <dbReference type="ChEBI" id="CHEBI:456216"/>
        <dbReference type="EC" id="2.7.11.1"/>
    </reaction>
</comment>
<evidence type="ECO:0000256" key="4">
    <source>
        <dbReference type="ARBA" id="ARBA00022679"/>
    </source>
</evidence>
<dbReference type="GO" id="GO:0035556">
    <property type="term" value="P:intracellular signal transduction"/>
    <property type="evidence" value="ECO:0007669"/>
    <property type="project" value="TreeGrafter"/>
</dbReference>
<feature type="compositionally biased region" description="Polar residues" evidence="11">
    <location>
        <begin position="426"/>
        <end position="448"/>
    </location>
</feature>
<dbReference type="GO" id="GO:0005813">
    <property type="term" value="C:centrosome"/>
    <property type="evidence" value="ECO:0007669"/>
    <property type="project" value="EnsemblProtists"/>
</dbReference>
<dbReference type="Proteomes" id="UP000007797">
    <property type="component" value="Unassembled WGS sequence"/>
</dbReference>
<evidence type="ECO:0000256" key="10">
    <source>
        <dbReference type="PROSITE-ProRule" id="PRU10141"/>
    </source>
</evidence>
<keyword evidence="2" id="KW-0723">Serine/threonine-protein kinase</keyword>
<dbReference type="GO" id="GO:0005095">
    <property type="term" value="F:GTPase inhibitor activity"/>
    <property type="evidence" value="ECO:0007669"/>
    <property type="project" value="EnsemblProtists"/>
</dbReference>
<keyword evidence="3" id="KW-0597">Phosphoprotein</keyword>
<dbReference type="GO" id="GO:0000281">
    <property type="term" value="P:mitotic cytokinesis"/>
    <property type="evidence" value="ECO:0007669"/>
    <property type="project" value="EnsemblProtists"/>
</dbReference>
<feature type="region of interest" description="Disordered" evidence="11">
    <location>
        <begin position="407"/>
        <end position="465"/>
    </location>
</feature>
<feature type="compositionally biased region" description="Low complexity" evidence="11">
    <location>
        <begin position="349"/>
        <end position="364"/>
    </location>
</feature>
<evidence type="ECO:0000313" key="15">
    <source>
        <dbReference type="Proteomes" id="UP000007797"/>
    </source>
</evidence>
<evidence type="ECO:0000256" key="9">
    <source>
        <dbReference type="ARBA" id="ARBA00048679"/>
    </source>
</evidence>
<evidence type="ECO:0000256" key="5">
    <source>
        <dbReference type="ARBA" id="ARBA00022741"/>
    </source>
</evidence>
<dbReference type="InterPro" id="IPR017441">
    <property type="entry name" value="Protein_kinase_ATP_BS"/>
</dbReference>
<protein>
    <recommendedName>
        <fullName evidence="1">non-specific serine/threonine protein kinase</fullName>
        <ecNumber evidence="1">2.7.11.1</ecNumber>
    </recommendedName>
</protein>
<feature type="region of interest" description="Disordered" evidence="11">
    <location>
        <begin position="62"/>
        <end position="117"/>
    </location>
</feature>
<dbReference type="STRING" id="1054147.F4PMT2"/>
<dbReference type="PROSITE" id="PS51285">
    <property type="entry name" value="AGC_KINASE_CTER"/>
    <property type="match status" value="1"/>
</dbReference>
<dbReference type="SUPFAM" id="SSF56112">
    <property type="entry name" value="Protein kinase-like (PK-like)"/>
    <property type="match status" value="1"/>
</dbReference>
<feature type="binding site" evidence="10">
    <location>
        <position position="596"/>
    </location>
    <ligand>
        <name>ATP</name>
        <dbReference type="ChEBI" id="CHEBI:30616"/>
    </ligand>
</feature>
<dbReference type="Gene3D" id="3.30.200.20">
    <property type="entry name" value="Phosphorylase Kinase, domain 1"/>
    <property type="match status" value="2"/>
</dbReference>
<feature type="region of interest" description="Disordered" evidence="11">
    <location>
        <begin position="1"/>
        <end position="41"/>
    </location>
</feature>
<evidence type="ECO:0000256" key="1">
    <source>
        <dbReference type="ARBA" id="ARBA00012513"/>
    </source>
</evidence>
<dbReference type="PROSITE" id="PS00108">
    <property type="entry name" value="PROTEIN_KINASE_ST"/>
    <property type="match status" value="1"/>
</dbReference>
<evidence type="ECO:0000313" key="14">
    <source>
        <dbReference type="EMBL" id="EGG23676.1"/>
    </source>
</evidence>
<keyword evidence="7 10" id="KW-0067">ATP-binding</keyword>
<dbReference type="PANTHER" id="PTHR24356">
    <property type="entry name" value="SERINE/THREONINE-PROTEIN KINASE"/>
    <property type="match status" value="1"/>
</dbReference>
<dbReference type="GO" id="GO:0005524">
    <property type="term" value="F:ATP binding"/>
    <property type="evidence" value="ECO:0007669"/>
    <property type="project" value="UniProtKB-UniRule"/>
</dbReference>
<dbReference type="GO" id="GO:0004674">
    <property type="term" value="F:protein serine/threonine kinase activity"/>
    <property type="evidence" value="ECO:0007669"/>
    <property type="project" value="UniProtKB-KW"/>
</dbReference>
<dbReference type="PANTHER" id="PTHR24356:SF417">
    <property type="entry name" value="CELL CYCLE PROTEIN KINASE DBF2-RELATED"/>
    <property type="match status" value="1"/>
</dbReference>
<keyword evidence="4" id="KW-0808">Transferase</keyword>
<evidence type="ECO:0000256" key="3">
    <source>
        <dbReference type="ARBA" id="ARBA00022553"/>
    </source>
</evidence>
<dbReference type="Gene3D" id="1.10.510.10">
    <property type="entry name" value="Transferase(Phosphotransferase) domain 1"/>
    <property type="match status" value="2"/>
</dbReference>
<comment type="catalytic activity">
    <reaction evidence="9">
        <text>L-seryl-[protein] + ATP = O-phospho-L-seryl-[protein] + ADP + H(+)</text>
        <dbReference type="Rhea" id="RHEA:17989"/>
        <dbReference type="Rhea" id="RHEA-COMP:9863"/>
        <dbReference type="Rhea" id="RHEA-COMP:11604"/>
        <dbReference type="ChEBI" id="CHEBI:15378"/>
        <dbReference type="ChEBI" id="CHEBI:29999"/>
        <dbReference type="ChEBI" id="CHEBI:30616"/>
        <dbReference type="ChEBI" id="CHEBI:83421"/>
        <dbReference type="ChEBI" id="CHEBI:456216"/>
        <dbReference type="EC" id="2.7.11.1"/>
    </reaction>
</comment>
<sequence length="937" mass="103545">MSNHQSSGESSPSYSSPSPKEKEKGGSALSSPIHTLRKKGIIPKQGIRQSIEELISALTDLKDGHSNSNKDINNNQQESTTTSTTNISTPTPRSPTTSSVPTNIFASNNNNTNNNNNCNRVERASSGGAGGGGSGFIGGVVGGTSPTQRITMTNRSPSSTVVVMSQQKSLAKFYFLAQQIEYVPHSNRHIVITSPIEQDPMLPVETFSSFLKVQWTTCWTVHLVPTTTCLEVLKYISQKTSREVCHLKLADSEGVIMDHDFLLITHRCKRFVVFEDIEIDQQQQQQQDNTTSSGCSSTSSSLPSSPTISTSTSDSHSPNNIRKQAPAPPPRSPSTYNPLLVHTELISEPTGTTPTTPSSTNTTPLISGGKSTGPPLSLSNGGSGGSNTASFLSNLILNGGVGGGGGGGSNCGSTNNSPPVSPPSSRKNSGNTSQASSRPSSPNTQNNHHIGGSSGSPSNSSGNLLSSSSSSPYIYCKFLDRVEPCDVPPYTEKGKILDNYFAHYYKELLKYTQQRSLRYQRILEFVKEGGFDETGTRGWIQKHYDNETTFLRNKRAGMKLKDFKILTQIGKGGFGQVFLAVKKDTGDIVTLKRIKKQAYEWANQRTQVSHEKTVMMSEAGGKWITKLLYAFQDNHHLYLAMEYHCGGDFRAILNNLGMLSEEDARFYMVEMIEALNSLHSLGYIHRDIKPSNYVIDKHGHIRLIDFGLSKEGYESRNGLHRQSMTDLRRSCIEGKSSWRNTFTNRSNNGMIAYRRPIAHSAVGSPEYMAPEIVQDSGYDLSCDYWSLGCVFMEMLCGFNPFCADTPNDVFINIMQWDEILDWPLFTQDLSHEAADLLKKMLCLPHERFKSLEEFKSHPFFNMNGLTWDSILGQQVPPFVPKVDNDMDTSYFEDALNNDPASWEINEDNEKSRDPFSNLNIPFFTYRKSSALNVLMNN</sequence>
<keyword evidence="5 10" id="KW-0547">Nucleotide-binding</keyword>
<evidence type="ECO:0000259" key="13">
    <source>
        <dbReference type="PROSITE" id="PS51285"/>
    </source>
</evidence>
<feature type="compositionally biased region" description="Low complexity" evidence="11">
    <location>
        <begin position="455"/>
        <end position="465"/>
    </location>
</feature>
<dbReference type="GO" id="GO:0007098">
    <property type="term" value="P:centrosome cycle"/>
    <property type="evidence" value="ECO:0007669"/>
    <property type="project" value="EnsemblProtists"/>
</dbReference>
<feature type="compositionally biased region" description="Low complexity" evidence="11">
    <location>
        <begin position="79"/>
        <end position="117"/>
    </location>
</feature>
<evidence type="ECO:0000256" key="6">
    <source>
        <dbReference type="ARBA" id="ARBA00022777"/>
    </source>
</evidence>
<feature type="compositionally biased region" description="Low complexity" evidence="11">
    <location>
        <begin position="372"/>
        <end position="385"/>
    </location>
</feature>
<dbReference type="SMART" id="SM00220">
    <property type="entry name" value="S_TKc"/>
    <property type="match status" value="1"/>
</dbReference>
<dbReference type="KEGG" id="dfa:DFA_05810"/>
<feature type="region of interest" description="Disordered" evidence="11">
    <location>
        <begin position="283"/>
        <end position="385"/>
    </location>
</feature>